<feature type="region of interest" description="Disordered" evidence="1">
    <location>
        <begin position="707"/>
        <end position="774"/>
    </location>
</feature>
<feature type="region of interest" description="Disordered" evidence="1">
    <location>
        <begin position="276"/>
        <end position="298"/>
    </location>
</feature>
<feature type="compositionally biased region" description="Low complexity" evidence="1">
    <location>
        <begin position="745"/>
        <end position="755"/>
    </location>
</feature>
<organism evidence="2 3">
    <name type="scientific">Symbiodinium necroappetens</name>
    <dbReference type="NCBI Taxonomy" id="1628268"/>
    <lineage>
        <taxon>Eukaryota</taxon>
        <taxon>Sar</taxon>
        <taxon>Alveolata</taxon>
        <taxon>Dinophyceae</taxon>
        <taxon>Suessiales</taxon>
        <taxon>Symbiodiniaceae</taxon>
        <taxon>Symbiodinium</taxon>
    </lineage>
</organism>
<feature type="compositionally biased region" description="Pro residues" evidence="1">
    <location>
        <begin position="711"/>
        <end position="720"/>
    </location>
</feature>
<keyword evidence="3" id="KW-1185">Reference proteome</keyword>
<sequence>MQKLRDTWLTLINEFGENSALFTSTRASSQPEALIVRVIVAFSVSTLSRYFAVWSGWAAWCVVYSCSPCLPAPGVLPDWLLAQASPQGLATNQLRALSWFARHAGLPVLHAQIQDPLCRSFSRATHPQERREALPFSLSFVVWLERRIMHPDTSCADILLIGSLLCAVWGSLRWSDLLWCPPDRIHLHSDGSVISGIAMRTKVTRSGMPWGILPSGLTGTSSGSWSFRWLTVLKQSLQRSRAAFPNRVIDFLPALLSGPADSPVLFTQLVADAAARLPPSSSDEEPGDYSPAAVPPEPAGRLDLDLLRRLATLEQRVRDVESGLTAVRTEITEDQNVTRHFRASVGNLIERSNALMNEYTFMQRSRSAFLLAFRAALTSVIDALLLFRDNAVSVLALSLPCLLSCGPWSLMASARLDDASEVPRLLADWSAPPSVGVRLKAANFLTLGQIAFAIPPDAPIDQFVVSVLGVAEDNALMTSPEAAILRRLVILAQDSIPGPPAPSSSSGLPSGPVSSKLSPDAVLKLRSLFQKSYPGELLNRDTTPSVEFLSALKQQIDSKSSPWIAWRFRTSEQDAATWQESRRPRSDRQLLRTLLEVDEEPSGPSIPIHNSHPVEATVRRACAMLATALAMLEVVHLLVIKRFNDRFLSFALAQPLDSTLRAPSLAEILAADRAVWESVWALIRDHGWSLSDSLNEIAFCRQDISSALQPRPRPPAPVRPPLALQPRLPHAPDAGKKRKPTADSPTPAVAKGAPKAKAKADPKARPSPKKKTIADKWDPSWATHIDGHELCKKFGLGKCKNKNCRFAPSGHRCPVPDAAGNPCGQEHSAVEFGSGQHLSRLLSQLLLRPTILPRLKANRFSPVDLLVTPASDIASDGVFNDLKELCASGLVGATELKVSALLHRRTRELLALVS</sequence>
<comment type="caution">
    <text evidence="2">The sequence shown here is derived from an EMBL/GenBank/DDBJ whole genome shotgun (WGS) entry which is preliminary data.</text>
</comment>
<protein>
    <submittedName>
        <fullName evidence="2">TipC protein</fullName>
    </submittedName>
</protein>
<evidence type="ECO:0000256" key="1">
    <source>
        <dbReference type="SAM" id="MobiDB-lite"/>
    </source>
</evidence>
<dbReference type="EMBL" id="CAJNJA010040749">
    <property type="protein sequence ID" value="CAE7768813.1"/>
    <property type="molecule type" value="Genomic_DNA"/>
</dbReference>
<name>A0A812YBZ6_9DINO</name>
<gene>
    <name evidence="2" type="primary">tipC</name>
    <name evidence="2" type="ORF">SNEC2469_LOCUS22443</name>
</gene>
<feature type="compositionally biased region" description="Low complexity" evidence="1">
    <location>
        <begin position="721"/>
        <end position="732"/>
    </location>
</feature>
<evidence type="ECO:0000313" key="2">
    <source>
        <dbReference type="EMBL" id="CAE7768813.1"/>
    </source>
</evidence>
<dbReference type="Proteomes" id="UP000601435">
    <property type="component" value="Unassembled WGS sequence"/>
</dbReference>
<dbReference type="AlphaFoldDB" id="A0A812YBZ6"/>
<proteinExistence type="predicted"/>
<accession>A0A812YBZ6</accession>
<reference evidence="2" key="1">
    <citation type="submission" date="2021-02" db="EMBL/GenBank/DDBJ databases">
        <authorList>
            <person name="Dougan E. K."/>
            <person name="Rhodes N."/>
            <person name="Thang M."/>
            <person name="Chan C."/>
        </authorList>
    </citation>
    <scope>NUCLEOTIDE SEQUENCE</scope>
</reference>
<evidence type="ECO:0000313" key="3">
    <source>
        <dbReference type="Proteomes" id="UP000601435"/>
    </source>
</evidence>
<feature type="non-terminal residue" evidence="2">
    <location>
        <position position="1"/>
    </location>
</feature>
<dbReference type="OrthoDB" id="445192at2759"/>